<reference evidence="1 2" key="1">
    <citation type="journal article" date="2018" name="Front. Plant Sci.">
        <title>Red Clover (Trifolium pratense) and Zigzag Clover (T. medium) - A Picture of Genomic Similarities and Differences.</title>
        <authorList>
            <person name="Dluhosova J."/>
            <person name="Istvanek J."/>
            <person name="Nedelnik J."/>
            <person name="Repkova J."/>
        </authorList>
    </citation>
    <scope>NUCLEOTIDE SEQUENCE [LARGE SCALE GENOMIC DNA]</scope>
    <source>
        <strain evidence="2">cv. 10/8</strain>
        <tissue evidence="1">Leaf</tissue>
    </source>
</reference>
<sequence length="83" mass="9972">MAMWNLKKKDFEEFMKEDVYDINVQKAILYDMPKSKKGEDLVFLPPPSPPPSQFFFDFEGFMRECVYDFKNMVKDAFKRSRRG</sequence>
<name>A0A392PB84_9FABA</name>
<accession>A0A392PB84</accession>
<feature type="non-terminal residue" evidence="1">
    <location>
        <position position="83"/>
    </location>
</feature>
<protein>
    <submittedName>
        <fullName evidence="1">Uncharacterized protein</fullName>
    </submittedName>
</protein>
<evidence type="ECO:0000313" key="1">
    <source>
        <dbReference type="EMBL" id="MCI09411.1"/>
    </source>
</evidence>
<proteinExistence type="predicted"/>
<evidence type="ECO:0000313" key="2">
    <source>
        <dbReference type="Proteomes" id="UP000265520"/>
    </source>
</evidence>
<organism evidence="1 2">
    <name type="scientific">Trifolium medium</name>
    <dbReference type="NCBI Taxonomy" id="97028"/>
    <lineage>
        <taxon>Eukaryota</taxon>
        <taxon>Viridiplantae</taxon>
        <taxon>Streptophyta</taxon>
        <taxon>Embryophyta</taxon>
        <taxon>Tracheophyta</taxon>
        <taxon>Spermatophyta</taxon>
        <taxon>Magnoliopsida</taxon>
        <taxon>eudicotyledons</taxon>
        <taxon>Gunneridae</taxon>
        <taxon>Pentapetalae</taxon>
        <taxon>rosids</taxon>
        <taxon>fabids</taxon>
        <taxon>Fabales</taxon>
        <taxon>Fabaceae</taxon>
        <taxon>Papilionoideae</taxon>
        <taxon>50 kb inversion clade</taxon>
        <taxon>NPAAA clade</taxon>
        <taxon>Hologalegina</taxon>
        <taxon>IRL clade</taxon>
        <taxon>Trifolieae</taxon>
        <taxon>Trifolium</taxon>
    </lineage>
</organism>
<dbReference type="EMBL" id="LXQA010072546">
    <property type="protein sequence ID" value="MCI09411.1"/>
    <property type="molecule type" value="Genomic_DNA"/>
</dbReference>
<keyword evidence="2" id="KW-1185">Reference proteome</keyword>
<comment type="caution">
    <text evidence="1">The sequence shown here is derived from an EMBL/GenBank/DDBJ whole genome shotgun (WGS) entry which is preliminary data.</text>
</comment>
<dbReference type="Proteomes" id="UP000265520">
    <property type="component" value="Unassembled WGS sequence"/>
</dbReference>
<dbReference type="AlphaFoldDB" id="A0A392PB84"/>